<dbReference type="AlphaFoldDB" id="A0A1T4QGT1"/>
<dbReference type="Proteomes" id="UP000190092">
    <property type="component" value="Unassembled WGS sequence"/>
</dbReference>
<gene>
    <name evidence="1" type="ORF">SAMN02745126_03217</name>
</gene>
<dbReference type="RefSeq" id="WP_085934915.1">
    <property type="nucleotide sequence ID" value="NZ_FUWJ01000003.1"/>
</dbReference>
<evidence type="ECO:0000313" key="1">
    <source>
        <dbReference type="EMBL" id="SKA02902.1"/>
    </source>
</evidence>
<dbReference type="OrthoDB" id="8779541at2"/>
<proteinExistence type="predicted"/>
<dbReference type="STRING" id="225324.SAMN02745126_03217"/>
<name>A0A1T4QGT1_9HYPH</name>
<keyword evidence="2" id="KW-1185">Reference proteome</keyword>
<protein>
    <submittedName>
        <fullName evidence="1">Uncharacterized protein</fullName>
    </submittedName>
</protein>
<accession>A0A1T4QGT1</accession>
<organism evidence="1 2">
    <name type="scientific">Enhydrobacter aerosaccus</name>
    <dbReference type="NCBI Taxonomy" id="225324"/>
    <lineage>
        <taxon>Bacteria</taxon>
        <taxon>Pseudomonadati</taxon>
        <taxon>Pseudomonadota</taxon>
        <taxon>Alphaproteobacteria</taxon>
        <taxon>Hyphomicrobiales</taxon>
        <taxon>Enhydrobacter</taxon>
    </lineage>
</organism>
<sequence>MEREVAEKIMVAMKQVELALGELHIAVDVVESESERKQMIRLLGDIIHNLHVQVTLPVARRYPDLHPDGYSRTY</sequence>
<reference evidence="2" key="1">
    <citation type="submission" date="2017-02" db="EMBL/GenBank/DDBJ databases">
        <authorList>
            <person name="Varghese N."/>
            <person name="Submissions S."/>
        </authorList>
    </citation>
    <scope>NUCLEOTIDE SEQUENCE [LARGE SCALE GENOMIC DNA]</scope>
    <source>
        <strain evidence="2">ATCC 27094</strain>
    </source>
</reference>
<dbReference type="EMBL" id="FUWJ01000003">
    <property type="protein sequence ID" value="SKA02902.1"/>
    <property type="molecule type" value="Genomic_DNA"/>
</dbReference>
<evidence type="ECO:0000313" key="2">
    <source>
        <dbReference type="Proteomes" id="UP000190092"/>
    </source>
</evidence>